<evidence type="ECO:0000313" key="2">
    <source>
        <dbReference type="EMBL" id="MCJ1959922.1"/>
    </source>
</evidence>
<evidence type="ECO:0000313" key="3">
    <source>
        <dbReference type="Proteomes" id="UP001162802"/>
    </source>
</evidence>
<evidence type="ECO:0000256" key="1">
    <source>
        <dbReference type="SAM" id="Phobius"/>
    </source>
</evidence>
<evidence type="ECO:0008006" key="4">
    <source>
        <dbReference type="Google" id="ProtNLM"/>
    </source>
</evidence>
<feature type="transmembrane region" description="Helical" evidence="1">
    <location>
        <begin position="6"/>
        <end position="28"/>
    </location>
</feature>
<dbReference type="RefSeq" id="WP_243797459.1">
    <property type="nucleotide sequence ID" value="NZ_JALHAT010000003.1"/>
</dbReference>
<proteinExistence type="predicted"/>
<keyword evidence="1" id="KW-0472">Membrane</keyword>
<feature type="transmembrane region" description="Helical" evidence="1">
    <location>
        <begin position="86"/>
        <end position="106"/>
    </location>
</feature>
<keyword evidence="1" id="KW-0812">Transmembrane</keyword>
<gene>
    <name evidence="2" type="ORF">MTR65_04430</name>
</gene>
<feature type="transmembrane region" description="Helical" evidence="1">
    <location>
        <begin position="144"/>
        <end position="163"/>
    </location>
</feature>
<feature type="transmembrane region" description="Helical" evidence="1">
    <location>
        <begin position="118"/>
        <end position="138"/>
    </location>
</feature>
<sequence length="220" mass="23278">MDHTLALLTLLHLLIPIYWLGGDLGAFYSSRFLVDPKRTVPERLLALHILNNIDMAPRTALILAFPTGFTLAAMKGWLAVSGLAVTGVWVAGLAWLALAWAVHILHGPAGKTYKQIDLAIRYIVLAALVAGGVAGLVGAVTLPLFIALKLLVLAFCIFIGLLVRRQLVPLIPAIVDLAKNGASPEGDKTIAGVLAVTQPTVMTLWAAVLIASFLGIATPL</sequence>
<reference evidence="2" key="1">
    <citation type="submission" date="2022-03" db="EMBL/GenBank/DDBJ databases">
        <title>Identification of a novel bacterium isolated from mangrove sediments.</title>
        <authorList>
            <person name="Pan X."/>
        </authorList>
    </citation>
    <scope>NUCLEOTIDE SEQUENCE</scope>
    <source>
        <strain evidence="2">B2637</strain>
    </source>
</reference>
<dbReference type="Proteomes" id="UP001162802">
    <property type="component" value="Unassembled WGS sequence"/>
</dbReference>
<name>A0ABT0A9R6_9SPHN</name>
<accession>A0ABT0A9R6</accession>
<keyword evidence="1" id="KW-1133">Transmembrane helix</keyword>
<comment type="caution">
    <text evidence="2">The sequence shown here is derived from an EMBL/GenBank/DDBJ whole genome shotgun (WGS) entry which is preliminary data.</text>
</comment>
<keyword evidence="3" id="KW-1185">Reference proteome</keyword>
<dbReference type="EMBL" id="JALHAT010000003">
    <property type="protein sequence ID" value="MCJ1959922.1"/>
    <property type="molecule type" value="Genomic_DNA"/>
</dbReference>
<organism evidence="2 3">
    <name type="scientific">Novosphingobium mangrovi</name>
    <name type="common">ex Hu et al. 2023</name>
    <dbReference type="NCBI Taxonomy" id="2930094"/>
    <lineage>
        <taxon>Bacteria</taxon>
        <taxon>Pseudomonadati</taxon>
        <taxon>Pseudomonadota</taxon>
        <taxon>Alphaproteobacteria</taxon>
        <taxon>Sphingomonadales</taxon>
        <taxon>Sphingomonadaceae</taxon>
        <taxon>Novosphingobium</taxon>
    </lineage>
</organism>
<protein>
    <recommendedName>
        <fullName evidence="4">Copper resistance protein D domain-containing protein</fullName>
    </recommendedName>
</protein>
<feature type="transmembrane region" description="Helical" evidence="1">
    <location>
        <begin position="189"/>
        <end position="217"/>
    </location>
</feature>